<dbReference type="EMBL" id="JAHBAY010000005">
    <property type="protein sequence ID" value="MBT0769841.1"/>
    <property type="molecule type" value="Genomic_DNA"/>
</dbReference>
<evidence type="ECO:0000259" key="2">
    <source>
        <dbReference type="SMART" id="SM00530"/>
    </source>
</evidence>
<sequence>MPDEKLAELTKEEVVDRFAARLREFRHRLAESGSQRTLEEIGEHSGVARNTARAWIEGDRLPPSRDLAQTVALACGASHEEARAAGIAWTAANRELLRRRDESNRARQRSIRRMPEPGPGPIGATALPSSTDLLLGPNEETSVVTRYRNNSEFYRAALADAATAESVRVTYIRQHSPDYVTSEASSAYFAGLLQWARDDGAHDLRRIIGIPMTGDRHDPRILAWMRAHAQETADLRNYEVKVIPWMSRGDGLNMCLVDDRTSYVAVSDGTRQGLSGGRVQGPLFNGMLRTHFDQLWQCGEVFERFLESVPVTPSQSD</sequence>
<evidence type="ECO:0000313" key="4">
    <source>
        <dbReference type="Proteomes" id="UP001197247"/>
    </source>
</evidence>
<dbReference type="SMART" id="SM00530">
    <property type="entry name" value="HTH_XRE"/>
    <property type="match status" value="1"/>
</dbReference>
<organism evidence="3 4">
    <name type="scientific">Kineosporia corallincola</name>
    <dbReference type="NCBI Taxonomy" id="2835133"/>
    <lineage>
        <taxon>Bacteria</taxon>
        <taxon>Bacillati</taxon>
        <taxon>Actinomycetota</taxon>
        <taxon>Actinomycetes</taxon>
        <taxon>Kineosporiales</taxon>
        <taxon>Kineosporiaceae</taxon>
        <taxon>Kineosporia</taxon>
    </lineage>
</organism>
<dbReference type="RefSeq" id="WP_214156144.1">
    <property type="nucleotide sequence ID" value="NZ_JAHBAY010000005.1"/>
</dbReference>
<dbReference type="Proteomes" id="UP001197247">
    <property type="component" value="Unassembled WGS sequence"/>
</dbReference>
<keyword evidence="4" id="KW-1185">Reference proteome</keyword>
<feature type="domain" description="HTH cro/C1-type" evidence="2">
    <location>
        <begin position="21"/>
        <end position="82"/>
    </location>
</feature>
<name>A0ABS5TI20_9ACTN</name>
<dbReference type="InterPro" id="IPR001387">
    <property type="entry name" value="Cro/C1-type_HTH"/>
</dbReference>
<proteinExistence type="predicted"/>
<protein>
    <submittedName>
        <fullName evidence="3">Helix-turn-helix transcriptional regulator</fullName>
    </submittedName>
</protein>
<accession>A0ABS5TI20</accession>
<evidence type="ECO:0000313" key="3">
    <source>
        <dbReference type="EMBL" id="MBT0769841.1"/>
    </source>
</evidence>
<comment type="caution">
    <text evidence="3">The sequence shown here is derived from an EMBL/GenBank/DDBJ whole genome shotgun (WGS) entry which is preliminary data.</text>
</comment>
<feature type="region of interest" description="Disordered" evidence="1">
    <location>
        <begin position="100"/>
        <end position="135"/>
    </location>
</feature>
<gene>
    <name evidence="3" type="ORF">KIH74_12965</name>
</gene>
<reference evidence="3 4" key="1">
    <citation type="submission" date="2021-05" db="EMBL/GenBank/DDBJ databases">
        <title>Kineosporia and Streptomyces sp. nov. two new marine actinobacteria isolated from Coral.</title>
        <authorList>
            <person name="Buangrab K."/>
            <person name="Sutthacheep M."/>
            <person name="Yeemin T."/>
            <person name="Harunari E."/>
            <person name="Igarashi Y."/>
            <person name="Kanchanasin P."/>
            <person name="Tanasupawat S."/>
            <person name="Phongsopitanun W."/>
        </authorList>
    </citation>
    <scope>NUCLEOTIDE SEQUENCE [LARGE SCALE GENOMIC DNA]</scope>
    <source>
        <strain evidence="3 4">J2-2</strain>
    </source>
</reference>
<evidence type="ECO:0000256" key="1">
    <source>
        <dbReference type="SAM" id="MobiDB-lite"/>
    </source>
</evidence>